<protein>
    <submittedName>
        <fullName evidence="2">Uncharacterized protein</fullName>
    </submittedName>
</protein>
<dbReference type="AlphaFoldDB" id="K7SJN1"/>
<dbReference type="GO" id="GO:0006355">
    <property type="term" value="P:regulation of DNA-templated transcription"/>
    <property type="evidence" value="ECO:0007669"/>
    <property type="project" value="InterPro"/>
</dbReference>
<name>K7SJN1_9GAMM</name>
<dbReference type="RefSeq" id="WP_015077973.1">
    <property type="nucleotide sequence ID" value="NC_019426.1"/>
</dbReference>
<dbReference type="InterPro" id="IPR010985">
    <property type="entry name" value="Ribbon_hlx_hlx"/>
</dbReference>
<dbReference type="EMBL" id="JX569338">
    <property type="protein sequence ID" value="AFW03519.1"/>
    <property type="molecule type" value="Genomic_DNA"/>
</dbReference>
<feature type="region of interest" description="Disordered" evidence="1">
    <location>
        <begin position="1"/>
        <end position="39"/>
    </location>
</feature>
<dbReference type="InterPro" id="IPR013321">
    <property type="entry name" value="Arc_rbn_hlx_hlx"/>
</dbReference>
<feature type="compositionally biased region" description="Polar residues" evidence="1">
    <location>
        <begin position="16"/>
        <end position="31"/>
    </location>
</feature>
<sequence>MAAPSKKPNPKGLPPQSAQSAHVVGNNTSKPESGAKVPCNFRVDPEFKKRLKVFSAAHDMDMVEVFEQAVNEFIDRKGGA</sequence>
<evidence type="ECO:0000313" key="2">
    <source>
        <dbReference type="EMBL" id="AFW03519.1"/>
    </source>
</evidence>
<keyword evidence="2" id="KW-0614">Plasmid</keyword>
<organism evidence="2">
    <name type="scientific">Halomonas sp. ZM3</name>
    <dbReference type="NCBI Taxonomy" id="1250400"/>
    <lineage>
        <taxon>Bacteria</taxon>
        <taxon>Pseudomonadati</taxon>
        <taxon>Pseudomonadota</taxon>
        <taxon>Gammaproteobacteria</taxon>
        <taxon>Oceanospirillales</taxon>
        <taxon>Halomonadaceae</taxon>
        <taxon>Halomonas</taxon>
    </lineage>
</organism>
<evidence type="ECO:0000256" key="1">
    <source>
        <dbReference type="SAM" id="MobiDB-lite"/>
    </source>
</evidence>
<geneLocation type="plasmid" evidence="2">
    <name>pZM3H1</name>
</geneLocation>
<accession>K7SJN1</accession>
<reference evidence="2" key="1">
    <citation type="journal article" date="2013" name="BMC Microbiol.">
        <title>Characterization of Halomonas sp. ZM3 isolated from the Zelazny Most post-flotation waste reservoir, with a special focus on its mobile DNA.</title>
        <authorList>
            <person name="Dziewit L."/>
            <person name="Pyzik A."/>
            <person name="Matlakowska R."/>
            <person name="Baj J."/>
            <person name="Szuplewska M."/>
            <person name="Bartosik D."/>
        </authorList>
    </citation>
    <scope>NUCLEOTIDE SEQUENCE</scope>
    <source>
        <strain evidence="2">ZM3</strain>
        <plasmid evidence="2">pZM3H1</plasmid>
    </source>
</reference>
<dbReference type="SUPFAM" id="SSF47598">
    <property type="entry name" value="Ribbon-helix-helix"/>
    <property type="match status" value="1"/>
</dbReference>
<dbReference type="Gene3D" id="1.10.1220.10">
    <property type="entry name" value="Met repressor-like"/>
    <property type="match status" value="1"/>
</dbReference>
<proteinExistence type="predicted"/>